<feature type="compositionally biased region" description="Low complexity" evidence="1">
    <location>
        <begin position="402"/>
        <end position="411"/>
    </location>
</feature>
<dbReference type="Proteomes" id="UP000095280">
    <property type="component" value="Unplaced"/>
</dbReference>
<protein>
    <submittedName>
        <fullName evidence="3">UDENN domain-containing protein</fullName>
    </submittedName>
</protein>
<feature type="region of interest" description="Disordered" evidence="1">
    <location>
        <begin position="1"/>
        <end position="33"/>
    </location>
</feature>
<keyword evidence="2" id="KW-1185">Reference proteome</keyword>
<reference evidence="3" key="1">
    <citation type="submission" date="2016-11" db="UniProtKB">
        <authorList>
            <consortium name="WormBaseParasite"/>
        </authorList>
    </citation>
    <scope>IDENTIFICATION</scope>
</reference>
<organism evidence="2 3">
    <name type="scientific">Macrostomum lignano</name>
    <dbReference type="NCBI Taxonomy" id="282301"/>
    <lineage>
        <taxon>Eukaryota</taxon>
        <taxon>Metazoa</taxon>
        <taxon>Spiralia</taxon>
        <taxon>Lophotrochozoa</taxon>
        <taxon>Platyhelminthes</taxon>
        <taxon>Rhabditophora</taxon>
        <taxon>Macrostomorpha</taxon>
        <taxon>Macrostomida</taxon>
        <taxon>Macrostomidae</taxon>
        <taxon>Macrostomum</taxon>
    </lineage>
</organism>
<evidence type="ECO:0000313" key="3">
    <source>
        <dbReference type="WBParaSite" id="maker-unitig_24709-snap-gene-0.2-mRNA-1"/>
    </source>
</evidence>
<dbReference type="AlphaFoldDB" id="A0A1I8F939"/>
<dbReference type="WBParaSite" id="maker-unitig_24709-snap-gene-0.2-mRNA-1">
    <property type="protein sequence ID" value="maker-unitig_24709-snap-gene-0.2-mRNA-1"/>
    <property type="gene ID" value="maker-unitig_24709-snap-gene-0.2"/>
</dbReference>
<evidence type="ECO:0000313" key="2">
    <source>
        <dbReference type="Proteomes" id="UP000095280"/>
    </source>
</evidence>
<name>A0A1I8F939_9PLAT</name>
<evidence type="ECO:0000256" key="1">
    <source>
        <dbReference type="SAM" id="MobiDB-lite"/>
    </source>
</evidence>
<sequence>AENNDPRCGKDFLQRRSASSARQASRAYPSTGWPTMSDAPGFIQVPEDWQILLTLDQFNFRQSSLLGCQHLSVFGRFPNGVENAERQILRVDVNYPESILSSEDPDASLYQKNPNWAMLRAEGDVPNTLLCVVRLETRKYKKNNFRFFLVTEAEVVRKKKAGAKMFDFELMFTATLKDHLGFKSACRVYLCRVRRAVCNAANFSAGASAATRLPRYCLHPSARCDGRQSCSHIETSAFPGTTIAAWPPAPSAAPSSSDSPSDRPNLLPLPLGSQTPTDASERPGSGSGRTGSTSGASSSGAASTSQPTRRQDSSSVSSGHKAFVAIPTDRRGRRPSAAASPPLTDLEMTSSGSPILGVPQSRRGPEPGRAACQIRPGSPTTTPARCWTPPSRVRYTPAPGNSRLPATPPSARSRRRFFPTPPPPTPGSAAAEGRLHEEEFLIARLFEEESDATGGERLG</sequence>
<feature type="compositionally biased region" description="Low complexity" evidence="1">
    <location>
        <begin position="290"/>
        <end position="305"/>
    </location>
</feature>
<feature type="compositionally biased region" description="Basic and acidic residues" evidence="1">
    <location>
        <begin position="1"/>
        <end position="14"/>
    </location>
</feature>
<proteinExistence type="predicted"/>
<accession>A0A1I8F939</accession>
<feature type="compositionally biased region" description="Low complexity" evidence="1">
    <location>
        <begin position="15"/>
        <end position="27"/>
    </location>
</feature>
<feature type="region of interest" description="Disordered" evidence="1">
    <location>
        <begin position="241"/>
        <end position="434"/>
    </location>
</feature>
<feature type="compositionally biased region" description="Low complexity" evidence="1">
    <location>
        <begin position="252"/>
        <end position="271"/>
    </location>
</feature>